<organism evidence="2 3">
    <name type="scientific">Leptospira semungkisensis</name>
    <dbReference type="NCBI Taxonomy" id="2484985"/>
    <lineage>
        <taxon>Bacteria</taxon>
        <taxon>Pseudomonadati</taxon>
        <taxon>Spirochaetota</taxon>
        <taxon>Spirochaetia</taxon>
        <taxon>Leptospirales</taxon>
        <taxon>Leptospiraceae</taxon>
        <taxon>Leptospira</taxon>
    </lineage>
</organism>
<dbReference type="PROSITE" id="PS51257">
    <property type="entry name" value="PROKAR_LIPOPROTEIN"/>
    <property type="match status" value="1"/>
</dbReference>
<dbReference type="CDD" id="cd00158">
    <property type="entry name" value="RHOD"/>
    <property type="match status" value="1"/>
</dbReference>
<dbReference type="InterPro" id="IPR050229">
    <property type="entry name" value="GlpE_sulfurtransferase"/>
</dbReference>
<dbReference type="AlphaFoldDB" id="A0A4R9G8B0"/>
<dbReference type="Gene3D" id="3.40.250.10">
    <property type="entry name" value="Rhodanese-like domain"/>
    <property type="match status" value="1"/>
</dbReference>
<keyword evidence="3" id="KW-1185">Reference proteome</keyword>
<dbReference type="EMBL" id="RQEP01000005">
    <property type="protein sequence ID" value="TGK07872.1"/>
    <property type="molecule type" value="Genomic_DNA"/>
</dbReference>
<dbReference type="InterPro" id="IPR001763">
    <property type="entry name" value="Rhodanese-like_dom"/>
</dbReference>
<gene>
    <name evidence="2" type="ORF">EHO59_07195</name>
</gene>
<dbReference type="RefSeq" id="WP_135586138.1">
    <property type="nucleotide sequence ID" value="NZ_RQEP01000005.1"/>
</dbReference>
<dbReference type="OrthoDB" id="9800872at2"/>
<sequence>MNRILFIVCLFLSFLSIACGNGKEERELAESIARGALVVDVRTPNEFSIEHYPGATNIPISSLALRLDELGAKDREIVVYCQSGGRSLRAKTLLNDEGFTKVKDAGGLDHLFSATSK</sequence>
<dbReference type="InterPro" id="IPR036873">
    <property type="entry name" value="Rhodanese-like_dom_sf"/>
</dbReference>
<comment type="caution">
    <text evidence="2">The sequence shown here is derived from an EMBL/GenBank/DDBJ whole genome shotgun (WGS) entry which is preliminary data.</text>
</comment>
<protein>
    <submittedName>
        <fullName evidence="2">Rhodanese-like domain-containing protein</fullName>
    </submittedName>
</protein>
<dbReference type="Pfam" id="PF00581">
    <property type="entry name" value="Rhodanese"/>
    <property type="match status" value="1"/>
</dbReference>
<dbReference type="Proteomes" id="UP000297453">
    <property type="component" value="Unassembled WGS sequence"/>
</dbReference>
<dbReference type="PANTHER" id="PTHR43031:SF1">
    <property type="entry name" value="PYRIDINE NUCLEOTIDE-DISULPHIDE OXIDOREDUCTASE"/>
    <property type="match status" value="1"/>
</dbReference>
<accession>A0A4R9G8B0</accession>
<evidence type="ECO:0000313" key="2">
    <source>
        <dbReference type="EMBL" id="TGK07872.1"/>
    </source>
</evidence>
<dbReference type="PANTHER" id="PTHR43031">
    <property type="entry name" value="FAD-DEPENDENT OXIDOREDUCTASE"/>
    <property type="match status" value="1"/>
</dbReference>
<dbReference type="PROSITE" id="PS50206">
    <property type="entry name" value="RHODANESE_3"/>
    <property type="match status" value="1"/>
</dbReference>
<reference evidence="2" key="1">
    <citation type="journal article" date="2019" name="PLoS Negl. Trop. Dis.">
        <title>Revisiting the worldwide diversity of Leptospira species in the environment.</title>
        <authorList>
            <person name="Vincent A.T."/>
            <person name="Schiettekatte O."/>
            <person name="Bourhy P."/>
            <person name="Veyrier F.J."/>
            <person name="Picardeau M."/>
        </authorList>
    </citation>
    <scope>NUCLEOTIDE SEQUENCE [LARGE SCALE GENOMIC DNA]</scope>
    <source>
        <strain evidence="2">SSS9</strain>
    </source>
</reference>
<feature type="domain" description="Rhodanese" evidence="1">
    <location>
        <begin position="32"/>
        <end position="116"/>
    </location>
</feature>
<dbReference type="SUPFAM" id="SSF52821">
    <property type="entry name" value="Rhodanese/Cell cycle control phosphatase"/>
    <property type="match status" value="1"/>
</dbReference>
<evidence type="ECO:0000313" key="3">
    <source>
        <dbReference type="Proteomes" id="UP000297453"/>
    </source>
</evidence>
<proteinExistence type="predicted"/>
<name>A0A4R9G8B0_9LEPT</name>
<evidence type="ECO:0000259" key="1">
    <source>
        <dbReference type="PROSITE" id="PS50206"/>
    </source>
</evidence>
<dbReference type="SMART" id="SM00450">
    <property type="entry name" value="RHOD"/>
    <property type="match status" value="1"/>
</dbReference>